<proteinExistence type="predicted"/>
<keyword evidence="1" id="KW-0812">Transmembrane</keyword>
<dbReference type="Pfam" id="PF11188">
    <property type="entry name" value="DUF2975"/>
    <property type="match status" value="1"/>
</dbReference>
<dbReference type="RefSeq" id="WP_052119044.1">
    <property type="nucleotide sequence ID" value="NZ_JDUV01000004.1"/>
</dbReference>
<evidence type="ECO:0000256" key="1">
    <source>
        <dbReference type="SAM" id="Phobius"/>
    </source>
</evidence>
<evidence type="ECO:0008006" key="4">
    <source>
        <dbReference type="Google" id="ProtNLM"/>
    </source>
</evidence>
<protein>
    <recommendedName>
        <fullName evidence="4">DUF2975 domain-containing protein</fullName>
    </recommendedName>
</protein>
<name>A0A087ABG0_9BIFI</name>
<dbReference type="InterPro" id="IPR021354">
    <property type="entry name" value="DUF2975"/>
</dbReference>
<accession>A0A087ABG0</accession>
<evidence type="ECO:0000313" key="2">
    <source>
        <dbReference type="EMBL" id="KFI56110.1"/>
    </source>
</evidence>
<sequence length="183" mass="19816">MADMSNEIWPEYHPTAIAVLKGLIVVIEIGCLWGQYVLVVASGDFIQVYPEFAPARWPYAIAGIFGVLCFEAALVPLWRLLTLVKRRDVFSGKAVTWTNAIIVCALAEAAIVVFVLLYGSIAQFPYHDPSSGQYVDLAMGSAALGMACLGALLLIAAFILLLIVMRSLLVTAIAQRSELAEVI</sequence>
<reference evidence="2 3" key="1">
    <citation type="submission" date="2014-03" db="EMBL/GenBank/DDBJ databases">
        <title>Genomics of Bifidobacteria.</title>
        <authorList>
            <person name="Ventura M."/>
            <person name="Milani C."/>
            <person name="Lugli G.A."/>
        </authorList>
    </citation>
    <scope>NUCLEOTIDE SEQUENCE [LARGE SCALE GENOMIC DNA]</scope>
    <source>
        <strain evidence="2 3">DSM 23973</strain>
    </source>
</reference>
<feature type="transmembrane region" description="Helical" evidence="1">
    <location>
        <begin position="99"/>
        <end position="121"/>
    </location>
</feature>
<dbReference type="AlphaFoldDB" id="A0A087ABG0"/>
<evidence type="ECO:0000313" key="3">
    <source>
        <dbReference type="Proteomes" id="UP000029072"/>
    </source>
</evidence>
<dbReference type="EMBL" id="JGYS01000003">
    <property type="protein sequence ID" value="KFI56110.1"/>
    <property type="molecule type" value="Genomic_DNA"/>
</dbReference>
<dbReference type="eggNOG" id="ENOG5033PAY">
    <property type="taxonomic scope" value="Bacteria"/>
</dbReference>
<comment type="caution">
    <text evidence="2">The sequence shown here is derived from an EMBL/GenBank/DDBJ whole genome shotgun (WGS) entry which is preliminary data.</text>
</comment>
<organism evidence="2 3">
    <name type="scientific">Bifidobacterium callitrichos DSM 23973</name>
    <dbReference type="NCBI Taxonomy" id="1437609"/>
    <lineage>
        <taxon>Bacteria</taxon>
        <taxon>Bacillati</taxon>
        <taxon>Actinomycetota</taxon>
        <taxon>Actinomycetes</taxon>
        <taxon>Bifidobacteriales</taxon>
        <taxon>Bifidobacteriaceae</taxon>
        <taxon>Bifidobacterium</taxon>
    </lineage>
</organism>
<feature type="transmembrane region" description="Helical" evidence="1">
    <location>
        <begin position="12"/>
        <end position="37"/>
    </location>
</feature>
<feature type="transmembrane region" description="Helical" evidence="1">
    <location>
        <begin position="141"/>
        <end position="164"/>
    </location>
</feature>
<dbReference type="Proteomes" id="UP000029072">
    <property type="component" value="Unassembled WGS sequence"/>
</dbReference>
<dbReference type="STRING" id="1437609.BCAL_0478"/>
<keyword evidence="1" id="KW-1133">Transmembrane helix</keyword>
<gene>
    <name evidence="2" type="ORF">BCAL_0478</name>
</gene>
<keyword evidence="1" id="KW-0472">Membrane</keyword>
<feature type="transmembrane region" description="Helical" evidence="1">
    <location>
        <begin position="57"/>
        <end position="78"/>
    </location>
</feature>